<gene>
    <name evidence="1" type="ORF">RHODGE_RHODGE_00945</name>
</gene>
<dbReference type="Pfam" id="PF05284">
    <property type="entry name" value="DUF736"/>
    <property type="match status" value="1"/>
</dbReference>
<evidence type="ECO:0000313" key="2">
    <source>
        <dbReference type="Proteomes" id="UP000289200"/>
    </source>
</evidence>
<proteinExistence type="predicted"/>
<accession>A0A3S5CY69</accession>
<keyword evidence="2" id="KW-1185">Reference proteome</keyword>
<dbReference type="OrthoDB" id="9811595at2"/>
<organism evidence="1 2">
    <name type="scientific">Rhodoplanes serenus</name>
    <dbReference type="NCBI Taxonomy" id="200615"/>
    <lineage>
        <taxon>Bacteria</taxon>
        <taxon>Pseudomonadati</taxon>
        <taxon>Pseudomonadota</taxon>
        <taxon>Alphaproteobacteria</taxon>
        <taxon>Hyphomicrobiales</taxon>
        <taxon>Nitrobacteraceae</taxon>
        <taxon>Rhodoplanes</taxon>
    </lineage>
</organism>
<dbReference type="EMBL" id="UWOC01000066">
    <property type="protein sequence ID" value="VCU07773.1"/>
    <property type="molecule type" value="Genomic_DNA"/>
</dbReference>
<protein>
    <recommendedName>
        <fullName evidence="3">DUF736 domain-containing protein</fullName>
    </recommendedName>
</protein>
<dbReference type="RefSeq" id="WP_129607975.1">
    <property type="nucleotide sequence ID" value="NZ_UWOC01000066.1"/>
</dbReference>
<dbReference type="Proteomes" id="UP000289200">
    <property type="component" value="Unassembled WGS sequence"/>
</dbReference>
<name>A0A3S5CY69_9BRAD</name>
<dbReference type="InterPro" id="IPR007948">
    <property type="entry name" value="DUF736"/>
</dbReference>
<comment type="caution">
    <text evidence="1">The sequence shown here is derived from an EMBL/GenBank/DDBJ whole genome shotgun (WGS) entry which is preliminary data.</text>
</comment>
<reference evidence="2" key="1">
    <citation type="submission" date="2018-10" db="EMBL/GenBank/DDBJ databases">
        <authorList>
            <person name="Peiro R."/>
            <person name="Begona"/>
            <person name="Cbmso G."/>
            <person name="Lopez M."/>
            <person name="Gonzalez S."/>
            <person name="Sacristan E."/>
            <person name="Castillo E."/>
        </authorList>
    </citation>
    <scope>NUCLEOTIDE SEQUENCE [LARGE SCALE GENOMIC DNA]</scope>
</reference>
<sequence length="111" mass="12189">MPQIGQFTRTKSGYSGHVRTLTLDVALSLLPAELSDAENAPDFRVHLGSEDGPEIGAGWKRTGEKAGEYVSLLLDDPMFARPLRANLFQSGDNKSAWGLHWSRPPKPGERD</sequence>
<dbReference type="AlphaFoldDB" id="A0A3S5CY69"/>
<evidence type="ECO:0000313" key="1">
    <source>
        <dbReference type="EMBL" id="VCU07773.1"/>
    </source>
</evidence>
<evidence type="ECO:0008006" key="3">
    <source>
        <dbReference type="Google" id="ProtNLM"/>
    </source>
</evidence>